<name>A0A7Y0SIT6_VIBPH</name>
<reference evidence="1 2" key="1">
    <citation type="submission" date="2020-04" db="EMBL/GenBank/DDBJ databases">
        <title>Whole-genome sequencing of Vibrio spp. from China reveals different genetic environments of blaCTX-M-14 among diverse lineages.</title>
        <authorList>
            <person name="Zheng Z."/>
            <person name="Ye L."/>
            <person name="Chen S."/>
        </authorList>
    </citation>
    <scope>NUCLEOTIDE SEQUENCE [LARGE SCALE GENOMIC DNA]</scope>
    <source>
        <strain evidence="1 2">Vb0551</strain>
    </source>
</reference>
<evidence type="ECO:0000313" key="1">
    <source>
        <dbReference type="EMBL" id="NMU84003.1"/>
    </source>
</evidence>
<sequence length="98" mass="11103">MKQAITLLAAFALSACTATGKRSVSPYLLTNGETGYELNIDKAQFDSWKEKDGDNWSKSMVEVLHIENFYKYCNQGNFKIVDNIEHEDGSLSVRYQCL</sequence>
<evidence type="ECO:0008006" key="3">
    <source>
        <dbReference type="Google" id="ProtNLM"/>
    </source>
</evidence>
<protein>
    <recommendedName>
        <fullName evidence="3">Lipoprotein</fullName>
    </recommendedName>
</protein>
<comment type="caution">
    <text evidence="1">The sequence shown here is derived from an EMBL/GenBank/DDBJ whole genome shotgun (WGS) entry which is preliminary data.</text>
</comment>
<proteinExistence type="predicted"/>
<dbReference type="PROSITE" id="PS51257">
    <property type="entry name" value="PROKAR_LIPOPROTEIN"/>
    <property type="match status" value="1"/>
</dbReference>
<dbReference type="RefSeq" id="WP_141179940.1">
    <property type="nucleotide sequence ID" value="NZ_CP041202.1"/>
</dbReference>
<accession>A0A7Y0SIT6</accession>
<gene>
    <name evidence="1" type="ORF">HKB16_14035</name>
</gene>
<evidence type="ECO:0000313" key="2">
    <source>
        <dbReference type="Proteomes" id="UP000518904"/>
    </source>
</evidence>
<dbReference type="EMBL" id="JABCLB010001328">
    <property type="protein sequence ID" value="NMU84003.1"/>
    <property type="molecule type" value="Genomic_DNA"/>
</dbReference>
<dbReference type="AlphaFoldDB" id="A0A7Y0SIT6"/>
<organism evidence="1 2">
    <name type="scientific">Vibrio parahaemolyticus</name>
    <dbReference type="NCBI Taxonomy" id="670"/>
    <lineage>
        <taxon>Bacteria</taxon>
        <taxon>Pseudomonadati</taxon>
        <taxon>Pseudomonadota</taxon>
        <taxon>Gammaproteobacteria</taxon>
        <taxon>Vibrionales</taxon>
        <taxon>Vibrionaceae</taxon>
        <taxon>Vibrio</taxon>
    </lineage>
</organism>
<dbReference type="Proteomes" id="UP000518904">
    <property type="component" value="Unassembled WGS sequence"/>
</dbReference>